<evidence type="ECO:0000313" key="2">
    <source>
        <dbReference type="Proteomes" id="UP000005408"/>
    </source>
</evidence>
<dbReference type="PANTHER" id="PTHR33153">
    <property type="entry name" value="MYND-TYPE DOMAIN-CONTAINING PROTEIN"/>
    <property type="match status" value="1"/>
</dbReference>
<dbReference type="PANTHER" id="PTHR33153:SF3">
    <property type="entry name" value="TRAFFICKING PROTEIN PARTICLE COMPLEX SUBUNIT 11 DOMAIN-CONTAINING PROTEIN"/>
    <property type="match status" value="1"/>
</dbReference>
<dbReference type="EnsemblMetazoa" id="G33185.1">
    <property type="protein sequence ID" value="G33185.1:cds"/>
    <property type="gene ID" value="G33185"/>
</dbReference>
<protein>
    <submittedName>
        <fullName evidence="1">Uncharacterized protein</fullName>
    </submittedName>
</protein>
<keyword evidence="2" id="KW-1185">Reference proteome</keyword>
<sequence>MVSESQVEFPEPISYSHFLRLWREEASYIAIPKHNRFSKCDTCTLIKTKLGETRDPAKRAILIEKREKHLRLQNMERQKYYKHQTKAKIHSSKYLSIIIDGMDQSKTQIPHFVHASKFTSSMWRLRVHLKWNETTEYILKSDVEGEPDIVVPSFDEIHDNIDRLENDVKTSFRYFAKEEDKEWWNCFFRNYDAPNDTNPSWPLEDLAAKKRKKHSHASEEELGDPFTFRLQEETPIPPVVIGKGSSASKPRAVSNDDFVLVDIPKYAGE</sequence>
<accession>A0A8W8MDK2</accession>
<organism evidence="1 2">
    <name type="scientific">Magallana gigas</name>
    <name type="common">Pacific oyster</name>
    <name type="synonym">Crassostrea gigas</name>
    <dbReference type="NCBI Taxonomy" id="29159"/>
    <lineage>
        <taxon>Eukaryota</taxon>
        <taxon>Metazoa</taxon>
        <taxon>Spiralia</taxon>
        <taxon>Lophotrochozoa</taxon>
        <taxon>Mollusca</taxon>
        <taxon>Bivalvia</taxon>
        <taxon>Autobranchia</taxon>
        <taxon>Pteriomorphia</taxon>
        <taxon>Ostreida</taxon>
        <taxon>Ostreoidea</taxon>
        <taxon>Ostreidae</taxon>
        <taxon>Magallana</taxon>
    </lineage>
</organism>
<dbReference type="Proteomes" id="UP000005408">
    <property type="component" value="Unassembled WGS sequence"/>
</dbReference>
<dbReference type="AlphaFoldDB" id="A0A8W8MDK2"/>
<name>A0A8W8MDK2_MAGGI</name>
<evidence type="ECO:0000313" key="1">
    <source>
        <dbReference type="EnsemblMetazoa" id="G33185.1:cds"/>
    </source>
</evidence>
<reference evidence="1" key="1">
    <citation type="submission" date="2022-08" db="UniProtKB">
        <authorList>
            <consortium name="EnsemblMetazoa"/>
        </authorList>
    </citation>
    <scope>IDENTIFICATION</scope>
    <source>
        <strain evidence="1">05x7-T-G4-1.051#20</strain>
    </source>
</reference>
<proteinExistence type="predicted"/>